<evidence type="ECO:0000313" key="2">
    <source>
        <dbReference type="Proteomes" id="UP000629468"/>
    </source>
</evidence>
<dbReference type="EMBL" id="JABXXO010000005">
    <property type="protein sequence ID" value="KAF7777695.1"/>
    <property type="molecule type" value="Genomic_DNA"/>
</dbReference>
<dbReference type="AlphaFoldDB" id="A0A8H7F5F0"/>
<sequence length="155" mass="17742">MLQSRLTSLSNQRPGLPEELSAIFRFIHVFETFPGSKDFIEATFVVMHKDVQRSIPPNRRPILKATFQVPLLGHMEKALAEYIENATQNSPHISTRIFFLISLRTTLTRILVKLAVMENAEPCYIHVRTAKAEWMIDIRNQTDPLPQLVSLRTSG</sequence>
<dbReference type="Proteomes" id="UP000629468">
    <property type="component" value="Unassembled WGS sequence"/>
</dbReference>
<name>A0A8H7F5F0_AGABI</name>
<organism evidence="1 2">
    <name type="scientific">Agaricus bisporus var. burnettii</name>
    <dbReference type="NCBI Taxonomy" id="192524"/>
    <lineage>
        <taxon>Eukaryota</taxon>
        <taxon>Fungi</taxon>
        <taxon>Dikarya</taxon>
        <taxon>Basidiomycota</taxon>
        <taxon>Agaricomycotina</taxon>
        <taxon>Agaricomycetes</taxon>
        <taxon>Agaricomycetidae</taxon>
        <taxon>Agaricales</taxon>
        <taxon>Agaricineae</taxon>
        <taxon>Agaricaceae</taxon>
        <taxon>Agaricus</taxon>
    </lineage>
</organism>
<comment type="caution">
    <text evidence="1">The sequence shown here is derived from an EMBL/GenBank/DDBJ whole genome shotgun (WGS) entry which is preliminary data.</text>
</comment>
<reference evidence="1 2" key="1">
    <citation type="journal article" name="Sci. Rep.">
        <title>Telomere-to-telomere assembled and centromere annotated genomes of the two main subspecies of the button mushroom Agaricus bisporus reveal especially polymorphic chromosome ends.</title>
        <authorList>
            <person name="Sonnenberg A.S.M."/>
            <person name="Sedaghat-Telgerd N."/>
            <person name="Lavrijssen B."/>
            <person name="Ohm R.A."/>
            <person name="Hendrickx P.M."/>
            <person name="Scholtmeijer K."/>
            <person name="Baars J.J.P."/>
            <person name="van Peer A."/>
        </authorList>
    </citation>
    <scope>NUCLEOTIDE SEQUENCE [LARGE SCALE GENOMIC DNA]</scope>
    <source>
        <strain evidence="1 2">H119_p4</strain>
    </source>
</reference>
<protein>
    <submittedName>
        <fullName evidence="1">Uncharacterized protein</fullName>
    </submittedName>
</protein>
<accession>A0A8H7F5F0</accession>
<proteinExistence type="predicted"/>
<gene>
    <name evidence="1" type="ORF">Agabi119p4_3767</name>
</gene>
<evidence type="ECO:0000313" key="1">
    <source>
        <dbReference type="EMBL" id="KAF7777695.1"/>
    </source>
</evidence>